<protein>
    <submittedName>
        <fullName evidence="2">Uncharacterized protein</fullName>
    </submittedName>
</protein>
<feature type="compositionally biased region" description="Basic and acidic residues" evidence="1">
    <location>
        <begin position="16"/>
        <end position="26"/>
    </location>
</feature>
<dbReference type="Proteomes" id="UP000050525">
    <property type="component" value="Unassembled WGS sequence"/>
</dbReference>
<feature type="region of interest" description="Disordered" evidence="1">
    <location>
        <begin position="1"/>
        <end position="89"/>
    </location>
</feature>
<evidence type="ECO:0000313" key="3">
    <source>
        <dbReference type="Proteomes" id="UP000050525"/>
    </source>
</evidence>
<evidence type="ECO:0000256" key="1">
    <source>
        <dbReference type="SAM" id="MobiDB-lite"/>
    </source>
</evidence>
<comment type="caution">
    <text evidence="2">The sequence shown here is derived from an EMBL/GenBank/DDBJ whole genome shotgun (WGS) entry which is preliminary data.</text>
</comment>
<sequence>MLRAWLLKNQLSQDDEAGKPGAERQLGDTGCGAENSLPNNIKDVAGKKGHCPDHLDGAEATSHPDVAERQGTNKEGQNPTTPTSDVDKGLNYRISAAPLYGKIGMLEANR</sequence>
<proteinExistence type="predicted"/>
<feature type="compositionally biased region" description="Basic and acidic residues" evidence="1">
    <location>
        <begin position="44"/>
        <end position="57"/>
    </location>
</feature>
<feature type="compositionally biased region" description="Polar residues" evidence="1">
    <location>
        <begin position="73"/>
        <end position="84"/>
    </location>
</feature>
<name>A0A151MWZ9_ALLMI</name>
<accession>A0A151MWZ9</accession>
<reference evidence="2 3" key="1">
    <citation type="journal article" date="2012" name="Genome Biol.">
        <title>Sequencing three crocodilian genomes to illuminate the evolution of archosaurs and amniotes.</title>
        <authorList>
            <person name="St John J.A."/>
            <person name="Braun E.L."/>
            <person name="Isberg S.R."/>
            <person name="Miles L.G."/>
            <person name="Chong A.Y."/>
            <person name="Gongora J."/>
            <person name="Dalzell P."/>
            <person name="Moran C."/>
            <person name="Bed'hom B."/>
            <person name="Abzhanov A."/>
            <person name="Burgess S.C."/>
            <person name="Cooksey A.M."/>
            <person name="Castoe T.A."/>
            <person name="Crawford N.G."/>
            <person name="Densmore L.D."/>
            <person name="Drew J.C."/>
            <person name="Edwards S.V."/>
            <person name="Faircloth B.C."/>
            <person name="Fujita M.K."/>
            <person name="Greenwold M.J."/>
            <person name="Hoffmann F.G."/>
            <person name="Howard J.M."/>
            <person name="Iguchi T."/>
            <person name="Janes D.E."/>
            <person name="Khan S.Y."/>
            <person name="Kohno S."/>
            <person name="de Koning A.J."/>
            <person name="Lance S.L."/>
            <person name="McCarthy F.M."/>
            <person name="McCormack J.E."/>
            <person name="Merchant M.E."/>
            <person name="Peterson D.G."/>
            <person name="Pollock D.D."/>
            <person name="Pourmand N."/>
            <person name="Raney B.J."/>
            <person name="Roessler K.A."/>
            <person name="Sanford J.R."/>
            <person name="Sawyer R.H."/>
            <person name="Schmidt C.J."/>
            <person name="Triplett E.W."/>
            <person name="Tuberville T.D."/>
            <person name="Venegas-Anaya M."/>
            <person name="Howard J.T."/>
            <person name="Jarvis E.D."/>
            <person name="Guillette L.J.Jr."/>
            <person name="Glenn T.C."/>
            <person name="Green R.E."/>
            <person name="Ray D.A."/>
        </authorList>
    </citation>
    <scope>NUCLEOTIDE SEQUENCE [LARGE SCALE GENOMIC DNA]</scope>
    <source>
        <strain evidence="2">KSC_2009_1</strain>
    </source>
</reference>
<dbReference type="AlphaFoldDB" id="A0A151MWZ9"/>
<keyword evidence="3" id="KW-1185">Reference proteome</keyword>
<organism evidence="2 3">
    <name type="scientific">Alligator mississippiensis</name>
    <name type="common">American alligator</name>
    <dbReference type="NCBI Taxonomy" id="8496"/>
    <lineage>
        <taxon>Eukaryota</taxon>
        <taxon>Metazoa</taxon>
        <taxon>Chordata</taxon>
        <taxon>Craniata</taxon>
        <taxon>Vertebrata</taxon>
        <taxon>Euteleostomi</taxon>
        <taxon>Archelosauria</taxon>
        <taxon>Archosauria</taxon>
        <taxon>Crocodylia</taxon>
        <taxon>Alligatoridae</taxon>
        <taxon>Alligatorinae</taxon>
        <taxon>Alligator</taxon>
    </lineage>
</organism>
<dbReference type="EMBL" id="AKHW03004724">
    <property type="protein sequence ID" value="KYO29083.1"/>
    <property type="molecule type" value="Genomic_DNA"/>
</dbReference>
<gene>
    <name evidence="2" type="ORF">Y1Q_0009884</name>
</gene>
<evidence type="ECO:0000313" key="2">
    <source>
        <dbReference type="EMBL" id="KYO29083.1"/>
    </source>
</evidence>